<accession>D5MN48</accession>
<dbReference type="AlphaFoldDB" id="D5MN48"/>
<dbReference type="STRING" id="671143.DAMO_1090"/>
<dbReference type="Proteomes" id="UP000006898">
    <property type="component" value="Chromosome"/>
</dbReference>
<evidence type="ECO:0000313" key="2">
    <source>
        <dbReference type="Proteomes" id="UP000006898"/>
    </source>
</evidence>
<sequence>MVAYREKATVGMYAILADGEGIHWPDVDED</sequence>
<reference evidence="1 2" key="1">
    <citation type="journal article" date="2010" name="Nature">
        <title>Nitrite-driven anaerobic methane oxidation by oxygenic bacteria.</title>
        <authorList>
            <person name="Ettwig K.F."/>
            <person name="Butler M.K."/>
            <person name="Le Paslier D."/>
            <person name="Pelletier E."/>
            <person name="Mangenot S."/>
            <person name="Kuypers M.M.M."/>
            <person name="Schreiber F."/>
            <person name="Dutilh B.E."/>
            <person name="Zedelius J."/>
            <person name="de Beer D."/>
            <person name="Gloerich J."/>
            <person name="Wessels H.J.C.T."/>
            <person name="van Allen T."/>
            <person name="Luesken F."/>
            <person name="Wu M."/>
            <person name="van de Pas-Schoonen K.T."/>
            <person name="Op den Camp H.J.M."/>
            <person name="Janssen-Megens E.M."/>
            <person name="Francoijs K-J."/>
            <person name="Stunnenberg H."/>
            <person name="Weissenbach J."/>
            <person name="Jetten M.S.M."/>
            <person name="Strous M."/>
        </authorList>
    </citation>
    <scope>NUCLEOTIDE SEQUENCE [LARGE SCALE GENOMIC DNA]</scope>
</reference>
<dbReference type="HOGENOM" id="CLU_3402711_0_0_0"/>
<proteinExistence type="predicted"/>
<organism evidence="1 2">
    <name type="scientific">Methylomirabilis oxygeniifera</name>
    <dbReference type="NCBI Taxonomy" id="671143"/>
    <lineage>
        <taxon>Bacteria</taxon>
        <taxon>Candidatus Methylomirabilota</taxon>
        <taxon>Candidatus Methylomirabilia</taxon>
        <taxon>Candidatus Methylomirabilales</taxon>
        <taxon>Candidatus Methylomirabilaceae</taxon>
        <taxon>Candidatus Methylomirabilis</taxon>
    </lineage>
</organism>
<gene>
    <name evidence="1" type="ORF">DAMO_1090</name>
</gene>
<evidence type="ECO:0000313" key="1">
    <source>
        <dbReference type="EMBL" id="CBE68150.1"/>
    </source>
</evidence>
<name>D5MN48_METO1</name>
<evidence type="ECO:0008006" key="3">
    <source>
        <dbReference type="Google" id="ProtNLM"/>
    </source>
</evidence>
<protein>
    <recommendedName>
        <fullName evidence="3">DUF2442 domain-containing protein</fullName>
    </recommendedName>
</protein>
<dbReference type="EMBL" id="FP565575">
    <property type="protein sequence ID" value="CBE68150.1"/>
    <property type="molecule type" value="Genomic_DNA"/>
</dbReference>
<dbReference type="KEGG" id="mox:DAMO_1090"/>